<feature type="compositionally biased region" description="Basic and acidic residues" evidence="1">
    <location>
        <begin position="3005"/>
        <end position="3015"/>
    </location>
</feature>
<protein>
    <submittedName>
        <fullName evidence="2">Uncharacterized protein</fullName>
    </submittedName>
</protein>
<keyword evidence="3" id="KW-1185">Reference proteome</keyword>
<gene>
    <name evidence="2" type="ordered locus">SNE_A15710</name>
</gene>
<dbReference type="eggNOG" id="COG1196">
    <property type="taxonomic scope" value="Bacteria"/>
</dbReference>
<feature type="compositionally biased region" description="Basic and acidic residues" evidence="1">
    <location>
        <begin position="425"/>
        <end position="441"/>
    </location>
</feature>
<feature type="region of interest" description="Disordered" evidence="1">
    <location>
        <begin position="2992"/>
        <end position="3030"/>
    </location>
</feature>
<organism evidence="2 3">
    <name type="scientific">Simkania negevensis (strain ATCC VR-1471 / DSM 27360 / Z)</name>
    <dbReference type="NCBI Taxonomy" id="331113"/>
    <lineage>
        <taxon>Bacteria</taxon>
        <taxon>Pseudomonadati</taxon>
        <taxon>Chlamydiota</taxon>
        <taxon>Chlamydiia</taxon>
        <taxon>Parachlamydiales</taxon>
        <taxon>Simkaniaceae</taxon>
        <taxon>Simkania</taxon>
    </lineage>
</organism>
<name>F8L9C5_SIMNZ</name>
<feature type="compositionally biased region" description="Low complexity" evidence="1">
    <location>
        <begin position="2992"/>
        <end position="3004"/>
    </location>
</feature>
<dbReference type="EMBL" id="FR872582">
    <property type="protein sequence ID" value="CCB89448.1"/>
    <property type="molecule type" value="Genomic_DNA"/>
</dbReference>
<feature type="region of interest" description="Disordered" evidence="1">
    <location>
        <begin position="425"/>
        <end position="447"/>
    </location>
</feature>
<dbReference type="KEGG" id="sng:SNE_A15710"/>
<reference evidence="2 3" key="2">
    <citation type="journal article" date="2011" name="Mol. Biol. Evol.">
        <title>Unity in variety--the pan-genome of the Chlamydiae.</title>
        <authorList>
            <person name="Collingro A."/>
            <person name="Tischler P."/>
            <person name="Weinmaier T."/>
            <person name="Penz T."/>
            <person name="Heinz E."/>
            <person name="Brunham R.C."/>
            <person name="Read T.D."/>
            <person name="Bavoil P.M."/>
            <person name="Sachse K."/>
            <person name="Kahane S."/>
            <person name="Friedman M.G."/>
            <person name="Rattei T."/>
            <person name="Myers G.S."/>
            <person name="Horn M."/>
        </authorList>
    </citation>
    <scope>NUCLEOTIDE SEQUENCE [LARGE SCALE GENOMIC DNA]</scope>
    <source>
        <strain evidence="3">ATCC VR-1471 / Z</strain>
    </source>
</reference>
<evidence type="ECO:0000256" key="1">
    <source>
        <dbReference type="SAM" id="MobiDB-lite"/>
    </source>
</evidence>
<dbReference type="Proteomes" id="UP000000496">
    <property type="component" value="Chromosome gsn.131"/>
</dbReference>
<proteinExistence type="predicted"/>
<dbReference type="HOGENOM" id="CLU_225273_0_0_0"/>
<evidence type="ECO:0000313" key="2">
    <source>
        <dbReference type="EMBL" id="CCB89448.1"/>
    </source>
</evidence>
<sequence>MKGKQGIVLPLEYSDLDLENFDEAFFYTLLSYRALPEWDKSHSFTVQHIHEGLLATLKKDPDSPTEKTLISSDQLRGEGTWKYLLHYLQHHLETPQNEFEKKYAYEMRLQAFIRMWGHVVDDPNYFQEHSQEAERFRVAISELSNLGIELYRKEMLSVNELKALYATIWEAEQTLNIEKPISKTASSVTIPPDLQEMLKTLTLAIGVAPAHLSLIKEALMVVYGADIEEVVDLSFRDILPTLTDDEMNAMRSKRANDNLYTWAGVQKTITQLKNFRFSLFHFVRLFFGVSKIMSDIFEVSLASRIIEFLILAYFPSIVGYTSMSIGTLSKLIACFGPSFLKPVLPEPVYQSLRAFYRLVREAIVYVKRRLIFVVVRILVRLLLGGEKATQLSIQARNWSQKVSRSGEISYEIPYGKNEIGHLRLKPQKEAETGTSERETDPLRPGLGRKISAYGSTSELPRPYRMLVTKENLKEELSKWMLEATVLGEDQGLGRSPDDRNYQRLLYINRQFRNLKLPDETDMWNEVDPIETMSLLQQVIHSMSDVIISDLSPEEYSEVVTTLYTAYALMDHLARRSDEAQLPPELQANGCDLGVWLQSPAIRVIRHETYSQLTHTARYFGFNIEKVYTEKEIDCRRKDCLFNYDGRGERFYTPAFMSNDGQTSYLGFNRSKEGLYYQKLLRDPQVQRRLRGCGVKPNVESWEQFKTLFSNPKGSEGYPLPEAFSMLREMDYLARNCVGTSEFCPRSEPTNKQDSSWWLFDNVRTCFHKCTGGILRQQSFSRSMPTIDFKSRHRVGIVDRIQKRGVEHSLSGEGNRNFDFDYQGLLQRLKDRSVNQVMAQDPLKFQDLSLQEIRLLELINSDKEDQVMQVLGFFNRSMGRLREPRFRFLFDLLINRLGALQCQMKQRSNLPEMMGQFFKEALEHFEKQGDVESCLYLTKIGQELRLAMGIVPVDTFPDFCAFIRYRLIPHLRTLSAEKRIWKHREKEIDLIVLSYQHLILTYGSIDPNKAFEEERNQAIEDIARLVYTSLPLSGFRSREKPDIMVKSDEVLYLWEPYIKEAIKTNPTLRKNVIESILRDVGMSTMVEEEDIWEGTYPIYSNGRITLDLTQKTQAAHAISLEIAKQRAEEVVPDLGMGIQLSKRSFSFPSKKVIIEFPKGSYQGKAPCVIYRQFAGIDYEFLPRERQELLQSDKPFDLPLEEELWLERPRFGRGRHLLCMKKNEKLWRRPVKESKDANGNPLFEVRWNRKLIDGVLVREVNLAQDAHGLALLSWFEDEKEIKAYAHATHPDQLAFIEFPNKGLRFEVREHAGQMRAMALGDATGYFISKKQRDEHLLKYGQYLLLENTRGKKKVYITAKPLKSLMSEFILGNIGKIQTSPLIEQYINSFTPDIMENQKELLSFDLDENGNLMTSDPMGFAYLALFNFIKGDREASLRYFSELENYGRKHPFPKEIYGIFELMYLPLLCSTDRFSREMALRLGAIQVENRLIQHSEETGKVTLPKSSSEVTRLLQWILLQVKYSEYVAAVKAGLPPTLNEYQELFLLSGMGQTNRKFYLKYVGKTLPQPLETLSQKIGVENLANSFLFTPEVAERYHELRLQLDKESKTSSMSRGLVLQAIQSVFDTVGPDQKLEGKGKGALGEVIHLVEQAKSSAFLRDMISPVEINSFYSNMEVFPDLNSLPTAVWELDRATLNRYFPLYYRLAKNERGRGMNRDLFNQKRHELLRALEFMHGNDSTEASLKREILQVVSTGSTYYHFPSASRLETIVAARQRQGSIATEIERKAFENFIQYELISVCCKARYSKRVLSSGAVSKVIKAAPKTLDTIFHYTPGFLLPYPLRLARFGKELISLAREVGQGEGQILHRGLRVGAQFGDVVVGSLFPEYEWLAWGFSFLPWVGRGVTVHRGVQHENQREITLSETVTSRGRSELKKEWLERGIVNDIKRMDAQINRAFDQLFDEYFNAEMKPLPIDWNPVDVFKTTSDDETLKAAFDEVNNGLKDFYHRDAERRLQVELKVGRNPQNFIATVREFTQGFAAHLQREEDEIVKIIDGGKSLVDQEEGAHVVKKLQRQKLGEEHLSFDHIYELFTNCDDEAFIRRTELRPDKWPELKKRLYLYLTVRRRFNLLFNLVHQLKDGNTQNLETLAMEFKRRPAYDLGQEVPELVLRAKLAYEVALEFMLYETAKQSQQLDRLLLEHWTPNKMLVLEQIMGTGKTFLLPISDRVFADGESLVFNIVIDPVAPSNFSLFTENTKRAYGQIGSILRFNRSMTWTSRQLWGLHQVLQRAVHFGEHMNARQKDMQALELRYLEEMLDVDGKFEFTYGTAEWKKRLTLYREIFRLLDKLGVENSDEKHKLDDPTSNILNYPLGSALTLQSEEVKMMNEVMLLLVATPDFKDFITFKSKRPEKLPPEVFREKIKSTLAHRIAHLEMLEIREEHRSEFVRYLKGEATSIPDFVLKSPHKRAIGQAKGCVTVLLEYTLQCLTNVDFTVSKEGNGEYCRPANGNDDPLEDSTDLRPDVSYIKTLMRLFQRRLNAEQLEKLIKFLHEQAKAESKKLGIHEQETRAGRFFALHCSGYQIDTWQKEDLSKIMEKLNRSDSAMTLYAEQFIAPTIKFYKRFMSSNFANFHSMFGKKRYSRTGTPKNWRCYHYLTKLLSHAGTEGESIHIMEKKIGPTSVHVLEESDPKPALRELIYRFFHTNPKALALIDLDPLCNNMSAEEVNEEFQRYIEEHRPELQGVVFYDRHKNLVIAEKGSSHTIPLSESTILPSKRISLFTHTQTTGSDIKQAEDAEAFLTVGENITLTDLAQAYDRMREARRGKQRVSIVMTKRAQHKICKMLEKSSDTTLTIRDIILLAIKNETKKLDPQYRLAASQLLSDIVSRAVRVKGDSAKTIEETIAIHRESKDLFIIETEIDPFETYGHVDLMLEPQVALKNLCQGLVGVISDCMYFSEEEKQALQNELKSVPLNYSTGKVHVYKKGKNILDHDRFLGQHAHQSQNQAQESENSQHTEVDTDNHVNVSQKAAPASKVNYRKEDTHAPYKWPVDLDPFNTESYFQVNKPNAWTLSGAVPIYTFQDFVKLRKEVAFMADSLESIVYVTENFAQQRDNRMLGRRASPVKPFSESQTPLYKALVIQDSRSGTLEQKVLLLHKDEVKFWRDKLEKLHRLGKSHPAIKLALYDFGTRSIEGDKIEQNTKFQRAIIQINFTMRGELSYSSEDQKSLQSWIEAAGSIQMRKAFEEIIHKERPVGCYQGSDVETAFFKAARVPLDMRIRV</sequence>
<dbReference type="STRING" id="331113.SNE_A15710"/>
<evidence type="ECO:0000313" key="3">
    <source>
        <dbReference type="Proteomes" id="UP000000496"/>
    </source>
</evidence>
<accession>F8L9C5</accession>
<reference key="1">
    <citation type="journal article" date="2011" name="Mol. Biol. Evol.">
        <title>Unity in variety -- the pan-genome of the Chlamydiae.</title>
        <authorList>
            <person name="Collingro A."/>
            <person name="Tischler P."/>
            <person name="Weinmaier T."/>
            <person name="Penz T."/>
            <person name="Heinz E."/>
            <person name="Brunham R.C."/>
            <person name="Read T.D."/>
            <person name="Bavoil P.M."/>
            <person name="Sachse K."/>
            <person name="Kahane S."/>
            <person name="Friedman M.G."/>
            <person name="Rattei T."/>
            <person name="Myers G.S.A."/>
            <person name="Horn M."/>
        </authorList>
    </citation>
    <scope>NUCLEOTIDE SEQUENCE</scope>
    <source>
        <strain>Z</strain>
    </source>
</reference>